<evidence type="ECO:0000313" key="5">
    <source>
        <dbReference type="EMBL" id="EAU43070.1"/>
    </source>
</evidence>
<dbReference type="PANTHER" id="PTHR33164:SF64">
    <property type="entry name" value="TRANSCRIPTIONAL REGULATOR SLYA"/>
    <property type="match status" value="1"/>
</dbReference>
<dbReference type="InterPro" id="IPR036388">
    <property type="entry name" value="WH-like_DNA-bd_sf"/>
</dbReference>
<dbReference type="Gene3D" id="1.10.10.10">
    <property type="entry name" value="Winged helix-like DNA-binding domain superfamily/Winged helix DNA-binding domain"/>
    <property type="match status" value="1"/>
</dbReference>
<proteinExistence type="predicted"/>
<accession>Q0G5J4</accession>
<comment type="caution">
    <text evidence="5">The sequence shown here is derived from an EMBL/GenBank/DDBJ whole genome shotgun (WGS) entry which is preliminary data.</text>
</comment>
<evidence type="ECO:0000256" key="2">
    <source>
        <dbReference type="ARBA" id="ARBA00023125"/>
    </source>
</evidence>
<reference evidence="5 6" key="1">
    <citation type="journal article" date="2010" name="J. Bacteriol.">
        <title>Genome sequence of Fulvimarina pelagi HTCC2506T, a Mn(II)-oxidizing alphaproteobacterium possessing an aerobic anoxygenic photosynthetic gene cluster and Xanthorhodopsin.</title>
        <authorList>
            <person name="Kang I."/>
            <person name="Oh H.M."/>
            <person name="Lim S.I."/>
            <person name="Ferriera S."/>
            <person name="Giovannoni S.J."/>
            <person name="Cho J.C."/>
        </authorList>
    </citation>
    <scope>NUCLEOTIDE SEQUENCE [LARGE SCALE GENOMIC DNA]</scope>
    <source>
        <strain evidence="5 6">HTCC2506</strain>
    </source>
</reference>
<evidence type="ECO:0000313" key="6">
    <source>
        <dbReference type="Proteomes" id="UP000004310"/>
    </source>
</evidence>
<dbReference type="InterPro" id="IPR039422">
    <property type="entry name" value="MarR/SlyA-like"/>
</dbReference>
<dbReference type="SUPFAM" id="SSF46785">
    <property type="entry name" value="Winged helix' DNA-binding domain"/>
    <property type="match status" value="1"/>
</dbReference>
<dbReference type="EMBL" id="AATP01000001">
    <property type="protein sequence ID" value="EAU43070.1"/>
    <property type="molecule type" value="Genomic_DNA"/>
</dbReference>
<name>Q0G5J4_9HYPH</name>
<dbReference type="PANTHER" id="PTHR33164">
    <property type="entry name" value="TRANSCRIPTIONAL REGULATOR, MARR FAMILY"/>
    <property type="match status" value="1"/>
</dbReference>
<keyword evidence="2" id="KW-0238">DNA-binding</keyword>
<keyword evidence="6" id="KW-1185">Reference proteome</keyword>
<dbReference type="GO" id="GO:0003700">
    <property type="term" value="F:DNA-binding transcription factor activity"/>
    <property type="evidence" value="ECO:0007669"/>
    <property type="project" value="InterPro"/>
</dbReference>
<dbReference type="Pfam" id="PF01047">
    <property type="entry name" value="MarR"/>
    <property type="match status" value="1"/>
</dbReference>
<dbReference type="STRING" id="217511.GCA_001463845_00667"/>
<dbReference type="GO" id="GO:0006950">
    <property type="term" value="P:response to stress"/>
    <property type="evidence" value="ECO:0007669"/>
    <property type="project" value="TreeGrafter"/>
</dbReference>
<protein>
    <submittedName>
        <fullName evidence="5">Putative transcription regulator protein</fullName>
    </submittedName>
</protein>
<organism evidence="5 6">
    <name type="scientific">Fulvimarina pelagi HTCC2506</name>
    <dbReference type="NCBI Taxonomy" id="314231"/>
    <lineage>
        <taxon>Bacteria</taxon>
        <taxon>Pseudomonadati</taxon>
        <taxon>Pseudomonadota</taxon>
        <taxon>Alphaproteobacteria</taxon>
        <taxon>Hyphomicrobiales</taxon>
        <taxon>Aurantimonadaceae</taxon>
        <taxon>Fulvimarina</taxon>
    </lineage>
</organism>
<dbReference type="PROSITE" id="PS01117">
    <property type="entry name" value="HTH_MARR_1"/>
    <property type="match status" value="1"/>
</dbReference>
<dbReference type="Proteomes" id="UP000004310">
    <property type="component" value="Unassembled WGS sequence"/>
</dbReference>
<keyword evidence="1" id="KW-0805">Transcription regulation</keyword>
<dbReference type="eggNOG" id="COG1846">
    <property type="taxonomic scope" value="Bacteria"/>
</dbReference>
<dbReference type="SMART" id="SM00347">
    <property type="entry name" value="HTH_MARR"/>
    <property type="match status" value="1"/>
</dbReference>
<evidence type="ECO:0000259" key="4">
    <source>
        <dbReference type="PROSITE" id="PS50995"/>
    </source>
</evidence>
<dbReference type="PROSITE" id="PS50995">
    <property type="entry name" value="HTH_MARR_2"/>
    <property type="match status" value="1"/>
</dbReference>
<dbReference type="PRINTS" id="PR00598">
    <property type="entry name" value="HTHMARR"/>
</dbReference>
<dbReference type="RefSeq" id="WP_007067044.1">
    <property type="nucleotide sequence ID" value="NZ_DS022272.1"/>
</dbReference>
<evidence type="ECO:0000256" key="1">
    <source>
        <dbReference type="ARBA" id="ARBA00023015"/>
    </source>
</evidence>
<dbReference type="HOGENOM" id="CLU_083287_18_2_5"/>
<evidence type="ECO:0000256" key="3">
    <source>
        <dbReference type="ARBA" id="ARBA00023163"/>
    </source>
</evidence>
<gene>
    <name evidence="5" type="ORF">FP2506_09511</name>
</gene>
<dbReference type="GO" id="GO:0003677">
    <property type="term" value="F:DNA binding"/>
    <property type="evidence" value="ECO:0007669"/>
    <property type="project" value="UniProtKB-KW"/>
</dbReference>
<dbReference type="InterPro" id="IPR023187">
    <property type="entry name" value="Tscrpt_reg_MarR-type_CS"/>
</dbReference>
<sequence length="162" mass="18041">MSDPDAGNSLGFLLTDVARLFRQQLEKAVIDAGIDLTPGEIRALSHVARHEGSRQAVLAERMGVEPMTLSAYLDRLETRGLVKRSPDPNDRRAKVINTTDKADNVFANARPITLEVYDRITRGLSDGERDEIERLLSHVRENMTSEPIIVSDDVQRKPVPIA</sequence>
<dbReference type="InterPro" id="IPR036390">
    <property type="entry name" value="WH_DNA-bd_sf"/>
</dbReference>
<feature type="domain" description="HTH marR-type" evidence="4">
    <location>
        <begin position="7"/>
        <end position="141"/>
    </location>
</feature>
<dbReference type="InterPro" id="IPR000835">
    <property type="entry name" value="HTH_MarR-typ"/>
</dbReference>
<dbReference type="AlphaFoldDB" id="Q0G5J4"/>
<keyword evidence="3" id="KW-0804">Transcription</keyword>